<organism evidence="2 3">
    <name type="scientific">Effrenium voratum</name>
    <dbReference type="NCBI Taxonomy" id="2562239"/>
    <lineage>
        <taxon>Eukaryota</taxon>
        <taxon>Sar</taxon>
        <taxon>Alveolata</taxon>
        <taxon>Dinophyceae</taxon>
        <taxon>Suessiales</taxon>
        <taxon>Symbiodiniaceae</taxon>
        <taxon>Effrenium</taxon>
    </lineage>
</organism>
<accession>A0AA36IRN0</accession>
<keyword evidence="3" id="KW-1185">Reference proteome</keyword>
<sequence>MTGDVAALLDRPARHGHTGAMLAIERPIPAIVAATITLIAMAGRDSAAQSTEWYETVGGAVRVVVAPPDPTDTEIRGMLEVRLEEGWKTYWRDPGASGIPPQIDLAGSKGVADAELHYPVPVWINNPYGDFAGYDRPVSLPFTMARTANGEAELVANVFLGICEDICIPVQTRFSMSIGHATGSTLAAMRVEQAHAALPPPEAAGLTVAPNGHMEDGRARVTVVNMADPDTIPQLFVHAPDGTQFKPPEILSSENGKTVFAIEPVNAPEAPRTVDAIVTVDGGSVRIETRVSLELG</sequence>
<name>A0AA36IRN0_9DINO</name>
<dbReference type="AlphaFoldDB" id="A0AA36IRN0"/>
<feature type="domain" description="Thiol:disulfide interchange protein DsbD N-terminal" evidence="1">
    <location>
        <begin position="71"/>
        <end position="175"/>
    </location>
</feature>
<gene>
    <name evidence="2" type="ORF">EVOR1521_LOCUS16873</name>
</gene>
<reference evidence="2" key="1">
    <citation type="submission" date="2023-08" db="EMBL/GenBank/DDBJ databases">
        <authorList>
            <person name="Chen Y."/>
            <person name="Shah S."/>
            <person name="Dougan E. K."/>
            <person name="Thang M."/>
            <person name="Chan C."/>
        </authorList>
    </citation>
    <scope>NUCLEOTIDE SEQUENCE</scope>
</reference>
<proteinExistence type="predicted"/>
<comment type="caution">
    <text evidence="2">The sequence shown here is derived from an EMBL/GenBank/DDBJ whole genome shotgun (WGS) entry which is preliminary data.</text>
</comment>
<evidence type="ECO:0000313" key="3">
    <source>
        <dbReference type="Proteomes" id="UP001178507"/>
    </source>
</evidence>
<dbReference type="EMBL" id="CAUJNA010002223">
    <property type="protein sequence ID" value="CAJ1391609.1"/>
    <property type="molecule type" value="Genomic_DNA"/>
</dbReference>
<dbReference type="Pfam" id="PF11412">
    <property type="entry name" value="DsbD_N"/>
    <property type="match status" value="1"/>
</dbReference>
<dbReference type="Proteomes" id="UP001178507">
    <property type="component" value="Unassembled WGS sequence"/>
</dbReference>
<evidence type="ECO:0000313" key="2">
    <source>
        <dbReference type="EMBL" id="CAJ1391609.1"/>
    </source>
</evidence>
<protein>
    <recommendedName>
        <fullName evidence="1">Thiol:disulfide interchange protein DsbD N-terminal domain-containing protein</fullName>
    </recommendedName>
</protein>
<dbReference type="InterPro" id="IPR028250">
    <property type="entry name" value="DsbDN"/>
</dbReference>
<evidence type="ECO:0000259" key="1">
    <source>
        <dbReference type="Pfam" id="PF11412"/>
    </source>
</evidence>